<dbReference type="Pfam" id="PF01418">
    <property type="entry name" value="HTH_6"/>
    <property type="match status" value="1"/>
</dbReference>
<dbReference type="OrthoDB" id="3684496at2"/>
<dbReference type="GO" id="GO:0003677">
    <property type="term" value="F:DNA binding"/>
    <property type="evidence" value="ECO:0007669"/>
    <property type="project" value="InterPro"/>
</dbReference>
<sequence length="254" mass="29189">MDPIAQMELLKDTFSKTELKIYKKIAKDPSFVARSGIVGLAEWCGVSQPTITRFCKKVGFKKYSDFKYTMYRYVMMKNNPIQAENQVSSMFQYYKDLITLSEQVLTKELMIDLSNYILSSKHLFVSGVMESFVPGKFLETKLRKLGLYISSIHSSELNDVFNYAQADDLLILFSMRGNTSVLGQFLSQRESFKGKVLLVTMNRNSKYKDLVDKMVVLPQITLSTSLNQTKTDVLFYVFVENLVSYIAYLLNDSE</sequence>
<dbReference type="Gene3D" id="1.10.10.10">
    <property type="entry name" value="Winged helix-like DNA-binding domain superfamily/Winged helix DNA-binding domain"/>
    <property type="match status" value="1"/>
</dbReference>
<evidence type="ECO:0000259" key="1">
    <source>
        <dbReference type="PROSITE" id="PS51071"/>
    </source>
</evidence>
<dbReference type="InterPro" id="IPR009057">
    <property type="entry name" value="Homeodomain-like_sf"/>
</dbReference>
<dbReference type="Pfam" id="PF01380">
    <property type="entry name" value="SIS"/>
    <property type="match status" value="1"/>
</dbReference>
<dbReference type="EMBL" id="JTHP01000014">
    <property type="protein sequence ID" value="KJD45843.1"/>
    <property type="molecule type" value="Genomic_DNA"/>
</dbReference>
<dbReference type="PROSITE" id="PS51071">
    <property type="entry name" value="HTH_RPIR"/>
    <property type="match status" value="1"/>
</dbReference>
<dbReference type="InterPro" id="IPR047640">
    <property type="entry name" value="RpiR-like"/>
</dbReference>
<dbReference type="PANTHER" id="PTHR30514:SF1">
    <property type="entry name" value="HTH-TYPE TRANSCRIPTIONAL REGULATOR HEXR-RELATED"/>
    <property type="match status" value="1"/>
</dbReference>
<protein>
    <recommendedName>
        <fullName evidence="1">HTH rpiR-type domain-containing protein</fullName>
    </recommendedName>
</protein>
<dbReference type="GO" id="GO:0003700">
    <property type="term" value="F:DNA-binding transcription factor activity"/>
    <property type="evidence" value="ECO:0007669"/>
    <property type="project" value="InterPro"/>
</dbReference>
<dbReference type="SUPFAM" id="SSF46689">
    <property type="entry name" value="Homeodomain-like"/>
    <property type="match status" value="1"/>
</dbReference>
<organism evidence="2 3">
    <name type="scientific">Paenibacillus terrae</name>
    <dbReference type="NCBI Taxonomy" id="159743"/>
    <lineage>
        <taxon>Bacteria</taxon>
        <taxon>Bacillati</taxon>
        <taxon>Bacillota</taxon>
        <taxon>Bacilli</taxon>
        <taxon>Bacillales</taxon>
        <taxon>Paenibacillaceae</taxon>
        <taxon>Paenibacillus</taxon>
    </lineage>
</organism>
<dbReference type="Proteomes" id="UP000032534">
    <property type="component" value="Unassembled WGS sequence"/>
</dbReference>
<dbReference type="RefSeq" id="WP_044645875.1">
    <property type="nucleotide sequence ID" value="NZ_JTHP01000014.1"/>
</dbReference>
<name>A0A0D7X4F0_9BACL</name>
<feature type="domain" description="HTH rpiR-type" evidence="1">
    <location>
        <begin position="1"/>
        <end position="77"/>
    </location>
</feature>
<evidence type="ECO:0000313" key="2">
    <source>
        <dbReference type="EMBL" id="KJD45843.1"/>
    </source>
</evidence>
<gene>
    <name evidence="2" type="ORF">QD47_09340</name>
</gene>
<proteinExistence type="predicted"/>
<reference evidence="2 3" key="1">
    <citation type="submission" date="2014-11" db="EMBL/GenBank/DDBJ databases">
        <title>Draft Genome Sequences of Paenibacillus polymyxa NRRL B-30509 and Paenibacillus terrae NRRL B-30644, Strains from a Poultry Environment that Produce Tridecaptin A and Paenicidins.</title>
        <authorList>
            <person name="van Belkum M.J."/>
            <person name="Lohans C.T."/>
            <person name="Vederas J.C."/>
        </authorList>
    </citation>
    <scope>NUCLEOTIDE SEQUENCE [LARGE SCALE GENOMIC DNA]</scope>
    <source>
        <strain evidence="2 3">NRRL B-30644</strain>
    </source>
</reference>
<dbReference type="InterPro" id="IPR000281">
    <property type="entry name" value="HTH_RpiR"/>
</dbReference>
<dbReference type="PATRIC" id="fig|159743.3.peg.2071"/>
<dbReference type="InterPro" id="IPR036388">
    <property type="entry name" value="WH-like_DNA-bd_sf"/>
</dbReference>
<dbReference type="InterPro" id="IPR046348">
    <property type="entry name" value="SIS_dom_sf"/>
</dbReference>
<dbReference type="GO" id="GO:0097367">
    <property type="term" value="F:carbohydrate derivative binding"/>
    <property type="evidence" value="ECO:0007669"/>
    <property type="project" value="InterPro"/>
</dbReference>
<dbReference type="PANTHER" id="PTHR30514">
    <property type="entry name" value="GLUCOKINASE"/>
    <property type="match status" value="1"/>
</dbReference>
<dbReference type="Gene3D" id="3.40.50.10490">
    <property type="entry name" value="Glucose-6-phosphate isomerase like protein, domain 1"/>
    <property type="match status" value="1"/>
</dbReference>
<dbReference type="AlphaFoldDB" id="A0A0D7X4F0"/>
<evidence type="ECO:0000313" key="3">
    <source>
        <dbReference type="Proteomes" id="UP000032534"/>
    </source>
</evidence>
<dbReference type="GO" id="GO:1901135">
    <property type="term" value="P:carbohydrate derivative metabolic process"/>
    <property type="evidence" value="ECO:0007669"/>
    <property type="project" value="InterPro"/>
</dbReference>
<dbReference type="SUPFAM" id="SSF53697">
    <property type="entry name" value="SIS domain"/>
    <property type="match status" value="1"/>
</dbReference>
<keyword evidence="3" id="KW-1185">Reference proteome</keyword>
<comment type="caution">
    <text evidence="2">The sequence shown here is derived from an EMBL/GenBank/DDBJ whole genome shotgun (WGS) entry which is preliminary data.</text>
</comment>
<accession>A0A0D7X4F0</accession>
<dbReference type="InterPro" id="IPR001347">
    <property type="entry name" value="SIS_dom"/>
</dbReference>